<dbReference type="RefSeq" id="WP_242285555.1">
    <property type="nucleotide sequence ID" value="NZ_JAKKSL010000001.1"/>
</dbReference>
<name>A0ABS9WY35_9GAMM</name>
<feature type="transmembrane region" description="Helical" evidence="1">
    <location>
        <begin position="30"/>
        <end position="53"/>
    </location>
</feature>
<gene>
    <name evidence="2" type="ORF">L3081_04765</name>
</gene>
<accession>A0ABS9WY35</accession>
<protein>
    <submittedName>
        <fullName evidence="2">Prepilin-type N-terminal cleavage/methylation domain-containing protein</fullName>
    </submittedName>
</protein>
<organism evidence="2 3">
    <name type="scientific">Colwellia maritima</name>
    <dbReference type="NCBI Taxonomy" id="2912588"/>
    <lineage>
        <taxon>Bacteria</taxon>
        <taxon>Pseudomonadati</taxon>
        <taxon>Pseudomonadota</taxon>
        <taxon>Gammaproteobacteria</taxon>
        <taxon>Alteromonadales</taxon>
        <taxon>Colwelliaceae</taxon>
        <taxon>Colwellia</taxon>
    </lineage>
</organism>
<comment type="caution">
    <text evidence="2">The sequence shown here is derived from an EMBL/GenBank/DDBJ whole genome shotgun (WGS) entry which is preliminary data.</text>
</comment>
<keyword evidence="1" id="KW-1133">Transmembrane helix</keyword>
<dbReference type="Pfam" id="PF07963">
    <property type="entry name" value="N_methyl"/>
    <property type="match status" value="1"/>
</dbReference>
<dbReference type="Proteomes" id="UP001139646">
    <property type="component" value="Unassembled WGS sequence"/>
</dbReference>
<dbReference type="Gene3D" id="3.30.700.10">
    <property type="entry name" value="Glycoprotein, Type 4 Pilin"/>
    <property type="match status" value="1"/>
</dbReference>
<evidence type="ECO:0000256" key="1">
    <source>
        <dbReference type="SAM" id="Phobius"/>
    </source>
</evidence>
<evidence type="ECO:0000313" key="3">
    <source>
        <dbReference type="Proteomes" id="UP001139646"/>
    </source>
</evidence>
<dbReference type="NCBIfam" id="TIGR02532">
    <property type="entry name" value="IV_pilin_GFxxxE"/>
    <property type="match status" value="1"/>
</dbReference>
<dbReference type="SUPFAM" id="SSF54523">
    <property type="entry name" value="Pili subunits"/>
    <property type="match status" value="1"/>
</dbReference>
<reference evidence="2" key="1">
    <citation type="submission" date="2022-01" db="EMBL/GenBank/DDBJ databases">
        <title>Colwellia maritima, isolated from seawater.</title>
        <authorList>
            <person name="Kristyanto S."/>
            <person name="Jung J."/>
            <person name="Jeon C.O."/>
        </authorList>
    </citation>
    <scope>NUCLEOTIDE SEQUENCE</scope>
    <source>
        <strain evidence="2">MSW7</strain>
    </source>
</reference>
<proteinExistence type="predicted"/>
<keyword evidence="1" id="KW-0472">Membrane</keyword>
<dbReference type="EMBL" id="JAKKSL010000001">
    <property type="protein sequence ID" value="MCI2282841.1"/>
    <property type="molecule type" value="Genomic_DNA"/>
</dbReference>
<keyword evidence="1" id="KW-0812">Transmembrane</keyword>
<dbReference type="InterPro" id="IPR012902">
    <property type="entry name" value="N_methyl_site"/>
</dbReference>
<keyword evidence="3" id="KW-1185">Reference proteome</keyword>
<evidence type="ECO:0000313" key="2">
    <source>
        <dbReference type="EMBL" id="MCI2282841.1"/>
    </source>
</evidence>
<dbReference type="InterPro" id="IPR045584">
    <property type="entry name" value="Pilin-like"/>
</dbReference>
<sequence length="277" mass="30770">MPNFQSRQSDVKQKCPNQQALINKNNGFTLLELIIVIIILGVMSLGITSFISLSTQTYLNVSERDDLLSSARFAVERLNRELRNAIPNSIRITPITPFTTQQCIEFIPIKASTIYTDVPVVPDNKRANIDVVNFVNSQDAPFSSCSGTCPDYIVVYPLTPSDVYDFDINSGDGKVTQLKPFSGLTGDIWTVPIEPTGGMVFEQHSPTDRLYVFDSTVSYCVSNFQLKRYQGSNFEPSQSLTPAGSESLMAEYVEFDKDAPPFVYSLTVIAKKCRSAN</sequence>